<dbReference type="InParanoid" id="A0A1M6NHK4"/>
<dbReference type="STRING" id="1123071.SAMN02745181_2857"/>
<evidence type="ECO:0000313" key="2">
    <source>
        <dbReference type="Proteomes" id="UP000184510"/>
    </source>
</evidence>
<evidence type="ECO:0008006" key="3">
    <source>
        <dbReference type="Google" id="ProtNLM"/>
    </source>
</evidence>
<dbReference type="Proteomes" id="UP000184510">
    <property type="component" value="Unassembled WGS sequence"/>
</dbReference>
<dbReference type="AlphaFoldDB" id="A0A1M6NHK4"/>
<dbReference type="RefSeq" id="WP_143184433.1">
    <property type="nucleotide sequence ID" value="NZ_FQYR01000005.1"/>
</dbReference>
<keyword evidence="2" id="KW-1185">Reference proteome</keyword>
<proteinExistence type="predicted"/>
<accession>A0A1M6NHK4</accession>
<sequence>MRLPPQIIEALIPAAGPCYPDWTSVRSSIENLYHENEHAEIWNHVARFWVCGIQQQYGKGYEIYETENFLLLSKDSKRSIKHACKAYESALKQIFKVLPGIAANNKTGKYVGLMFRSPEEYYQYITPFHQDGENPSSGGIFISSGYPHFAFPVIDYVSSKTVFVHELTHACLSHLSIPLWVNEAIAMRMEQVVCNTITMSMDRLLLQECYEYWNESTIQGFWSGESWFLPGNSNPFSYNLAQTLWLRIEHDLEATQDEILEFLATADPADGGEAAFQQIFEHSLGDLAASLLGEGAWEPIPSDWPTVVLGEDSHQDDEDTSSEQTFQVDLELEDFELQNQISAKDAQRVLPALEHHCIRFYILDEDSPNGSLQTLEDFPPETIASKIRLAVHQEDLARYFPIMHKLLGHPVPAAHKKSLWKNRVRGLNYTPHEDS</sequence>
<name>A0A1M6NHK4_9BACT</name>
<dbReference type="OrthoDB" id="256673at2"/>
<protein>
    <recommendedName>
        <fullName evidence="3">DUF1570 domain-containing protein</fullName>
    </recommendedName>
</protein>
<evidence type="ECO:0000313" key="1">
    <source>
        <dbReference type="EMBL" id="SHJ95094.1"/>
    </source>
</evidence>
<organism evidence="1 2">
    <name type="scientific">Rubritalea squalenifaciens DSM 18772</name>
    <dbReference type="NCBI Taxonomy" id="1123071"/>
    <lineage>
        <taxon>Bacteria</taxon>
        <taxon>Pseudomonadati</taxon>
        <taxon>Verrucomicrobiota</taxon>
        <taxon>Verrucomicrobiia</taxon>
        <taxon>Verrucomicrobiales</taxon>
        <taxon>Rubritaleaceae</taxon>
        <taxon>Rubritalea</taxon>
    </lineage>
</organism>
<reference evidence="1 2" key="1">
    <citation type="submission" date="2016-11" db="EMBL/GenBank/DDBJ databases">
        <authorList>
            <person name="Jaros S."/>
            <person name="Januszkiewicz K."/>
            <person name="Wedrychowicz H."/>
        </authorList>
    </citation>
    <scope>NUCLEOTIDE SEQUENCE [LARGE SCALE GENOMIC DNA]</scope>
    <source>
        <strain evidence="1 2">DSM 18772</strain>
    </source>
</reference>
<gene>
    <name evidence="1" type="ORF">SAMN02745181_2857</name>
</gene>
<dbReference type="EMBL" id="FQYR01000005">
    <property type="protein sequence ID" value="SHJ95094.1"/>
    <property type="molecule type" value="Genomic_DNA"/>
</dbReference>